<dbReference type="PANTHER" id="PTHR42088:SF1">
    <property type="entry name" value="YALI0F10131P"/>
    <property type="match status" value="1"/>
</dbReference>
<name>A0A6A6S3W1_9PLEO</name>
<gene>
    <name evidence="3" type="ORF">P280DRAFT_262340</name>
</gene>
<organism evidence="3 4">
    <name type="scientific">Massarina eburnea CBS 473.64</name>
    <dbReference type="NCBI Taxonomy" id="1395130"/>
    <lineage>
        <taxon>Eukaryota</taxon>
        <taxon>Fungi</taxon>
        <taxon>Dikarya</taxon>
        <taxon>Ascomycota</taxon>
        <taxon>Pezizomycotina</taxon>
        <taxon>Dothideomycetes</taxon>
        <taxon>Pleosporomycetidae</taxon>
        <taxon>Pleosporales</taxon>
        <taxon>Massarineae</taxon>
        <taxon>Massarinaceae</taxon>
        <taxon>Massarina</taxon>
    </lineage>
</organism>
<accession>A0A6A6S3W1</accession>
<feature type="transmembrane region" description="Helical" evidence="2">
    <location>
        <begin position="62"/>
        <end position="80"/>
    </location>
</feature>
<feature type="compositionally biased region" description="Polar residues" evidence="1">
    <location>
        <begin position="370"/>
        <end position="388"/>
    </location>
</feature>
<feature type="region of interest" description="Disordered" evidence="1">
    <location>
        <begin position="1"/>
        <end position="26"/>
    </location>
</feature>
<feature type="compositionally biased region" description="Basic and acidic residues" evidence="1">
    <location>
        <begin position="394"/>
        <end position="406"/>
    </location>
</feature>
<keyword evidence="2" id="KW-0472">Membrane</keyword>
<protein>
    <submittedName>
        <fullName evidence="3">Uncharacterized protein</fullName>
    </submittedName>
</protein>
<keyword evidence="2" id="KW-1133">Transmembrane helix</keyword>
<evidence type="ECO:0000313" key="3">
    <source>
        <dbReference type="EMBL" id="KAF2642275.1"/>
    </source>
</evidence>
<dbReference type="EMBL" id="MU006781">
    <property type="protein sequence ID" value="KAF2642275.1"/>
    <property type="molecule type" value="Genomic_DNA"/>
</dbReference>
<dbReference type="PANTHER" id="PTHR42088">
    <property type="entry name" value="YALI0F10131P"/>
    <property type="match status" value="1"/>
</dbReference>
<proteinExistence type="predicted"/>
<feature type="region of interest" description="Disordered" evidence="1">
    <location>
        <begin position="159"/>
        <end position="235"/>
    </location>
</feature>
<dbReference type="OrthoDB" id="5417135at2759"/>
<evidence type="ECO:0000256" key="1">
    <source>
        <dbReference type="SAM" id="MobiDB-lite"/>
    </source>
</evidence>
<evidence type="ECO:0000313" key="4">
    <source>
        <dbReference type="Proteomes" id="UP000799753"/>
    </source>
</evidence>
<evidence type="ECO:0000256" key="2">
    <source>
        <dbReference type="SAM" id="Phobius"/>
    </source>
</evidence>
<dbReference type="AlphaFoldDB" id="A0A6A6S3W1"/>
<feature type="region of interest" description="Disordered" evidence="1">
    <location>
        <begin position="466"/>
        <end position="545"/>
    </location>
</feature>
<keyword evidence="4" id="KW-1185">Reference proteome</keyword>
<keyword evidence="2" id="KW-0812">Transmembrane</keyword>
<feature type="compositionally biased region" description="Polar residues" evidence="1">
    <location>
        <begin position="197"/>
        <end position="210"/>
    </location>
</feature>
<reference evidence="3" key="1">
    <citation type="journal article" date="2020" name="Stud. Mycol.">
        <title>101 Dothideomycetes genomes: a test case for predicting lifestyles and emergence of pathogens.</title>
        <authorList>
            <person name="Haridas S."/>
            <person name="Albert R."/>
            <person name="Binder M."/>
            <person name="Bloem J."/>
            <person name="Labutti K."/>
            <person name="Salamov A."/>
            <person name="Andreopoulos B."/>
            <person name="Baker S."/>
            <person name="Barry K."/>
            <person name="Bills G."/>
            <person name="Bluhm B."/>
            <person name="Cannon C."/>
            <person name="Castanera R."/>
            <person name="Culley D."/>
            <person name="Daum C."/>
            <person name="Ezra D."/>
            <person name="Gonzalez J."/>
            <person name="Henrissat B."/>
            <person name="Kuo A."/>
            <person name="Liang C."/>
            <person name="Lipzen A."/>
            <person name="Lutzoni F."/>
            <person name="Magnuson J."/>
            <person name="Mondo S."/>
            <person name="Nolan M."/>
            <person name="Ohm R."/>
            <person name="Pangilinan J."/>
            <person name="Park H.-J."/>
            <person name="Ramirez L."/>
            <person name="Alfaro M."/>
            <person name="Sun H."/>
            <person name="Tritt A."/>
            <person name="Yoshinaga Y."/>
            <person name="Zwiers L.-H."/>
            <person name="Turgeon B."/>
            <person name="Goodwin S."/>
            <person name="Spatafora J."/>
            <person name="Crous P."/>
            <person name="Grigoriev I."/>
        </authorList>
    </citation>
    <scope>NUCLEOTIDE SEQUENCE</scope>
    <source>
        <strain evidence="3">CBS 473.64</strain>
    </source>
</reference>
<feature type="compositionally biased region" description="Basic residues" evidence="1">
    <location>
        <begin position="1"/>
        <end position="12"/>
    </location>
</feature>
<feature type="compositionally biased region" description="Polar residues" evidence="1">
    <location>
        <begin position="490"/>
        <end position="506"/>
    </location>
</feature>
<dbReference type="Proteomes" id="UP000799753">
    <property type="component" value="Unassembled WGS sequence"/>
</dbReference>
<feature type="region of interest" description="Disordered" evidence="1">
    <location>
        <begin position="315"/>
        <end position="406"/>
    </location>
</feature>
<sequence length="687" mass="74208">MVHSHRQAHRQFTRRENGAPLANLPTRTEIMERSRVIVARSTCTNDTDDGCRLPTVTPTLPIILGVVIPIVVAAVVMVYLHRRNIKKLQEEDARDKYKSLDFGMDPSLVGGGASRGAKGPEMKVTEKTGASAAHMKGLSLDMDVEAPYILPAGLHGSHESLHSLSRSTQDPHDPYRPVTFINGDGSSIRSDSRTYKNDNGSMYTTSSGGTDRNGLLKNASNMPKSAPPRVDSDLKFPEPIAVPLSPLNPRTYDAMPPPLPPPSGEALPATPLQSAAPLPLVQEARATANASPRPMRIQSQQAVVSSKGHVASFMSDSSFGEGFQITPPSPTQPSKPVDSIEEEPATPAAPQPRRSVRQSQALGLGIDASAANNPNRLSSGVPNSNRLSMSLRPLPHEDPNEDPEQRANRIRSFYKEYFDDSKPEPAGNMYPDNDQGDDYTSEYLDGTVFDPHSGQFVVAHAQGPQAPFAQPVTRRAMTPPPRAPPRFRSDSSGPRSRRMSNGSMASSAAFPPRNMSSLSGQMSAPRKPLPPPVALSSLPTPGQLKDDTAIFNAMDFAPPVSYRERQNGMRPDSPLGNPRPFSPSVRAASPMLASAYDELPVMPSPHLLRNSTTFTALDFAPPPRFRDDGNMSDAGSIHSNRSGMSQAGRFAIRNGANRVSKIPADMVTTKDDLANQLRPQMDMVGRG</sequence>